<dbReference type="GeneID" id="54406669"/>
<evidence type="ECO:0000259" key="1">
    <source>
        <dbReference type="Pfam" id="PF06985"/>
    </source>
</evidence>
<dbReference type="PANTHER" id="PTHR33112:SF16">
    <property type="entry name" value="HETEROKARYON INCOMPATIBILITY DOMAIN-CONTAINING PROTEIN"/>
    <property type="match status" value="1"/>
</dbReference>
<proteinExistence type="predicted"/>
<dbReference type="RefSeq" id="XP_033519397.1">
    <property type="nucleotide sequence ID" value="XM_033666237.1"/>
</dbReference>
<reference evidence="2" key="1">
    <citation type="journal article" date="2020" name="Stud. Mycol.">
        <title>101 Dothideomycetes genomes: a test case for predicting lifestyles and emergence of pathogens.</title>
        <authorList>
            <person name="Haridas S."/>
            <person name="Albert R."/>
            <person name="Binder M."/>
            <person name="Bloem J."/>
            <person name="Labutti K."/>
            <person name="Salamov A."/>
            <person name="Andreopoulos B."/>
            <person name="Baker S."/>
            <person name="Barry K."/>
            <person name="Bills G."/>
            <person name="Bluhm B."/>
            <person name="Cannon C."/>
            <person name="Castanera R."/>
            <person name="Culley D."/>
            <person name="Daum C."/>
            <person name="Ezra D."/>
            <person name="Gonzalez J."/>
            <person name="Henrissat B."/>
            <person name="Kuo A."/>
            <person name="Liang C."/>
            <person name="Lipzen A."/>
            <person name="Lutzoni F."/>
            <person name="Magnuson J."/>
            <person name="Mondo S."/>
            <person name="Nolan M."/>
            <person name="Ohm R."/>
            <person name="Pangilinan J."/>
            <person name="Park H.-J."/>
            <person name="Ramirez L."/>
            <person name="Alfaro M."/>
            <person name="Sun H."/>
            <person name="Tritt A."/>
            <person name="Yoshinaga Y."/>
            <person name="Zwiers L.-H."/>
            <person name="Turgeon B."/>
            <person name="Goodwin S."/>
            <person name="Spatafora J."/>
            <person name="Crous P."/>
            <person name="Grigoriev I."/>
        </authorList>
    </citation>
    <scope>NUCLEOTIDE SEQUENCE</scope>
    <source>
        <strain evidence="2">CBS 119687</strain>
    </source>
</reference>
<dbReference type="Proteomes" id="UP000799771">
    <property type="component" value="Unassembled WGS sequence"/>
</dbReference>
<dbReference type="OrthoDB" id="3486565at2759"/>
<dbReference type="Pfam" id="PF06985">
    <property type="entry name" value="HET"/>
    <property type="match status" value="1"/>
</dbReference>
<evidence type="ECO:0000313" key="3">
    <source>
        <dbReference type="Proteomes" id="UP000799771"/>
    </source>
</evidence>
<feature type="domain" description="Heterokaryon incompatibility" evidence="1">
    <location>
        <begin position="235"/>
        <end position="389"/>
    </location>
</feature>
<dbReference type="PANTHER" id="PTHR33112">
    <property type="entry name" value="DOMAIN PROTEIN, PUTATIVE-RELATED"/>
    <property type="match status" value="1"/>
</dbReference>
<dbReference type="AlphaFoldDB" id="A0A6A6A1G7"/>
<gene>
    <name evidence="2" type="ORF">P153DRAFT_349168</name>
</gene>
<name>A0A6A6A1G7_9PLEO</name>
<organism evidence="2 3">
    <name type="scientific">Dothidotthia symphoricarpi CBS 119687</name>
    <dbReference type="NCBI Taxonomy" id="1392245"/>
    <lineage>
        <taxon>Eukaryota</taxon>
        <taxon>Fungi</taxon>
        <taxon>Dikarya</taxon>
        <taxon>Ascomycota</taxon>
        <taxon>Pezizomycotina</taxon>
        <taxon>Dothideomycetes</taxon>
        <taxon>Pleosporomycetidae</taxon>
        <taxon>Pleosporales</taxon>
        <taxon>Dothidotthiaceae</taxon>
        <taxon>Dothidotthia</taxon>
    </lineage>
</organism>
<dbReference type="EMBL" id="ML977517">
    <property type="protein sequence ID" value="KAF2125004.1"/>
    <property type="molecule type" value="Genomic_DNA"/>
</dbReference>
<sequence>MGRCQCCTGLTINNLIDLVPIELAGHDFPQKDFYQHHDSIEDLENSANEGCDFCGFILECLKGFRDTDRWIADEWEGAGLQVEDSLYTAAKKLPFSHIKFCITSAELKIDSTLADVRAYDRLLVQVGPIKDYGNDYDLEVDDQPEFPLIWLRLSIPRDRPLFSGHLRIGRYQLDEQLESDSNMTIATTWLHECEIMHSGCLSGTLPELPTRVIDVGIDDLEILRIVQPNKLRAKYVALSHCWGGCITPVLSSKMMETFQETLPFSDLPRNFRDAVTIVRRLGIQYLWIDCLCIVQDSKKDWEQESKKMGSIYRDSTVTISALTSKGSTHGILTRESPTQAPSPRPVRIKMSIDNAQETVQVEREGFDDENLHSLDAFSILSSRGWCLQESILPPRQLYYGKRQIYWRCPAGYRSADGATSGMQVPENRFEHLSSVIFHDISSPTAKTSYPDLRCLLEDYYGLVEQYSHRQLSFGSDKFPAFSGIVQRLHGVLGGKYLAGIWSSDLALGLLWRSEMSTCEHVQPYRAPSWSWAVTDERVQFDNKDGLKDTSATIELIDDKIVLGDESNPYGQVTSASITVRGFTMSLKRSRQYVDKRLSSYYSGYGYWDEASSVDEDLYPETRGQTLTSLLLASDQDNVYILSITVRGWGEDVDADLEIDFTAIQETCLALLVHVDEKNDGQGRTSSPLQGLILKPVIEDSTDMVATFERMGMFYFDPMQLSRLEAWERKTVRLV</sequence>
<dbReference type="InterPro" id="IPR010730">
    <property type="entry name" value="HET"/>
</dbReference>
<keyword evidence="3" id="KW-1185">Reference proteome</keyword>
<protein>
    <submittedName>
        <fullName evidence="2">HET-domain-containing protein</fullName>
    </submittedName>
</protein>
<accession>A0A6A6A1G7</accession>
<evidence type="ECO:0000313" key="2">
    <source>
        <dbReference type="EMBL" id="KAF2125004.1"/>
    </source>
</evidence>